<evidence type="ECO:0008006" key="4">
    <source>
        <dbReference type="Google" id="ProtNLM"/>
    </source>
</evidence>
<accession>A0A061ITJ0</accession>
<dbReference type="SUPFAM" id="SSF103657">
    <property type="entry name" value="BAR/IMD domain-like"/>
    <property type="match status" value="1"/>
</dbReference>
<dbReference type="Proteomes" id="UP000031737">
    <property type="component" value="Unassembled WGS sequence"/>
</dbReference>
<keyword evidence="1" id="KW-0175">Coiled coil</keyword>
<gene>
    <name evidence="2" type="ORF">TRSC58_06441</name>
</gene>
<evidence type="ECO:0000256" key="1">
    <source>
        <dbReference type="SAM" id="Coils"/>
    </source>
</evidence>
<proteinExistence type="predicted"/>
<dbReference type="PANTHER" id="PTHR38148">
    <property type="entry name" value="BAR DOMAIN-CONTAINING PROTEIN"/>
    <property type="match status" value="1"/>
</dbReference>
<comment type="caution">
    <text evidence="2">The sequence shown here is derived from an EMBL/GenBank/DDBJ whole genome shotgun (WGS) entry which is preliminary data.</text>
</comment>
<dbReference type="InterPro" id="IPR027267">
    <property type="entry name" value="AH/BAR_dom_sf"/>
</dbReference>
<organism evidence="2 3">
    <name type="scientific">Trypanosoma rangeli SC58</name>
    <dbReference type="NCBI Taxonomy" id="429131"/>
    <lineage>
        <taxon>Eukaryota</taxon>
        <taxon>Discoba</taxon>
        <taxon>Euglenozoa</taxon>
        <taxon>Kinetoplastea</taxon>
        <taxon>Metakinetoplastina</taxon>
        <taxon>Trypanosomatida</taxon>
        <taxon>Trypanosomatidae</taxon>
        <taxon>Trypanosoma</taxon>
        <taxon>Herpetosoma</taxon>
    </lineage>
</organism>
<dbReference type="AlphaFoldDB" id="A0A061ITJ0"/>
<dbReference type="EMBL" id="AUPL01006441">
    <property type="protein sequence ID" value="ESL05894.1"/>
    <property type="molecule type" value="Genomic_DNA"/>
</dbReference>
<reference evidence="2 3" key="1">
    <citation type="submission" date="2013-07" db="EMBL/GenBank/DDBJ databases">
        <authorList>
            <person name="Stoco P.H."/>
            <person name="Wagner G."/>
            <person name="Gerber A."/>
            <person name="Zaha A."/>
            <person name="Thompson C."/>
            <person name="Bartholomeu D.C."/>
            <person name="Luckemeyer D.D."/>
            <person name="Bahia D."/>
            <person name="Loreto E."/>
            <person name="Prestes E.B."/>
            <person name="Lima F.M."/>
            <person name="Rodrigues-Luiz G."/>
            <person name="Vallejo G.A."/>
            <person name="Filho J.F."/>
            <person name="Monteiro K.M."/>
            <person name="Tyler K.M."/>
            <person name="de Almeida L.G."/>
            <person name="Ortiz M.F."/>
            <person name="Siervo M.A."/>
            <person name="de Moraes M.H."/>
            <person name="Cunha O.L."/>
            <person name="Mendonca-Neto R."/>
            <person name="Silva R."/>
            <person name="Teixeira S.M."/>
            <person name="Murta S.M."/>
            <person name="Sincero T.C."/>
            <person name="Mendes T.A."/>
            <person name="Urmenyi T.P."/>
            <person name="Silva V.G."/>
            <person name="da Rocha W.D."/>
            <person name="Andersson B."/>
            <person name="Romanha A.J."/>
            <person name="Steindel M."/>
            <person name="de Vasconcelos A.T."/>
            <person name="Grisard E.C."/>
        </authorList>
    </citation>
    <scope>NUCLEOTIDE SEQUENCE [LARGE SCALE GENOMIC DNA]</scope>
    <source>
        <strain evidence="2 3">SC58</strain>
    </source>
</reference>
<name>A0A061ITJ0_TRYRA</name>
<protein>
    <recommendedName>
        <fullName evidence="4">BAR domain-containing protein</fullName>
    </recommendedName>
</protein>
<dbReference type="PANTHER" id="PTHR38148:SF3">
    <property type="entry name" value="BAR DOMAIN-CONTAINING PROTEIN"/>
    <property type="match status" value="1"/>
</dbReference>
<sequence>MQQDVRYSTQRKDMTLLHKSLQRFEKAIQHTMMVMREVRDALEEVSAAFHGLTFLSCCGDGAKAMMQRFVTEMRELKDGPSFLQYNKSVHEGVVGPVKQLRVWLTAAEFRARQRDDTLKQYESLRREVAAKERRCAKRHKSLTESKTYQKKLDLCEEKLKSYEAETIAFTQSFERLMLQTATVTEVTMRRYIQVNAAFLLTVVYAV</sequence>
<evidence type="ECO:0000313" key="3">
    <source>
        <dbReference type="Proteomes" id="UP000031737"/>
    </source>
</evidence>
<dbReference type="OrthoDB" id="252435at2759"/>
<keyword evidence="3" id="KW-1185">Reference proteome</keyword>
<dbReference type="Gene3D" id="1.20.1270.60">
    <property type="entry name" value="Arfaptin homology (AH) domain/BAR domain"/>
    <property type="match status" value="1"/>
</dbReference>
<dbReference type="VEuPathDB" id="TriTrypDB:TRSC58_06441"/>
<feature type="coiled-coil region" evidence="1">
    <location>
        <begin position="114"/>
        <end position="165"/>
    </location>
</feature>
<evidence type="ECO:0000313" key="2">
    <source>
        <dbReference type="EMBL" id="ESL05894.1"/>
    </source>
</evidence>